<dbReference type="GO" id="GO:0016020">
    <property type="term" value="C:membrane"/>
    <property type="evidence" value="ECO:0007669"/>
    <property type="project" value="InterPro"/>
</dbReference>
<keyword evidence="4" id="KW-0472">Membrane</keyword>
<dbReference type="Proteomes" id="UP000658656">
    <property type="component" value="Unassembled WGS sequence"/>
</dbReference>
<keyword evidence="2 6" id="KW-0418">Kinase</keyword>
<keyword evidence="4" id="KW-0812">Transmembrane</keyword>
<dbReference type="Gene3D" id="1.20.5.1930">
    <property type="match status" value="1"/>
</dbReference>
<reference evidence="6" key="2">
    <citation type="submission" date="2020-09" db="EMBL/GenBank/DDBJ databases">
        <authorList>
            <person name="Sun Q."/>
            <person name="Zhou Y."/>
        </authorList>
    </citation>
    <scope>NUCLEOTIDE SEQUENCE</scope>
    <source>
        <strain evidence="6">CGMCC 4.7679</strain>
    </source>
</reference>
<sequence>MNEVADPLQVRLDRLRRLVPLPLLAVSTAASFAIPGAARSRLLLEASLVVAAALWSAFVSARLPAGTPLPRRLAAYAVHTPLAAVLVGTNLCFGIFAYSGFLFAYPLGRRWRLAAFAVTALIVSASLAGGYPVRLDGHGLTYLIVAGVMLALVLNSASITNHALAQNEERGRMIAENARLHEQLLTQARHAGVIEERQRLAGEIHDTLAQGLTGIIAQLAAAEHVRHDPGQLSRHLELAQSLARANLAEARRSVRALRPGQLEQAGLPAALGELAREWSASSGISAEFQETGARCRVPDEVETILFRVAQEALANAAKHSGARQVNLTLTCLDDAVLLDVHDDGTGFDAAAETDGYGLPGMRHRLAKVGGTLTVESSAGYGTTLNASVPLR</sequence>
<reference evidence="6" key="1">
    <citation type="journal article" date="2014" name="Int. J. Syst. Evol. Microbiol.">
        <title>Complete genome sequence of Corynebacterium casei LMG S-19264T (=DSM 44701T), isolated from a smear-ripened cheese.</title>
        <authorList>
            <consortium name="US DOE Joint Genome Institute (JGI-PGF)"/>
            <person name="Walter F."/>
            <person name="Albersmeier A."/>
            <person name="Kalinowski J."/>
            <person name="Ruckert C."/>
        </authorList>
    </citation>
    <scope>NUCLEOTIDE SEQUENCE</scope>
    <source>
        <strain evidence="6">CGMCC 4.7679</strain>
    </source>
</reference>
<evidence type="ECO:0000256" key="1">
    <source>
        <dbReference type="ARBA" id="ARBA00022679"/>
    </source>
</evidence>
<evidence type="ECO:0000313" key="7">
    <source>
        <dbReference type="Proteomes" id="UP000658656"/>
    </source>
</evidence>
<accession>A0A8H9IZU0</accession>
<dbReference type="PANTHER" id="PTHR24421:SF62">
    <property type="entry name" value="SENSORY TRANSDUCTION HISTIDINE KINASE"/>
    <property type="match status" value="1"/>
</dbReference>
<dbReference type="AlphaFoldDB" id="A0A8H9IZU0"/>
<dbReference type="RefSeq" id="WP_145936723.1">
    <property type="nucleotide sequence ID" value="NZ_BNAV01000017.1"/>
</dbReference>
<dbReference type="Gene3D" id="3.30.565.10">
    <property type="entry name" value="Histidine kinase-like ATPase, C-terminal domain"/>
    <property type="match status" value="1"/>
</dbReference>
<organism evidence="6 7">
    <name type="scientific">Amycolatopsis bartoniae</name>
    <dbReference type="NCBI Taxonomy" id="941986"/>
    <lineage>
        <taxon>Bacteria</taxon>
        <taxon>Bacillati</taxon>
        <taxon>Actinomycetota</taxon>
        <taxon>Actinomycetes</taxon>
        <taxon>Pseudonocardiales</taxon>
        <taxon>Pseudonocardiaceae</taxon>
        <taxon>Amycolatopsis</taxon>
    </lineage>
</organism>
<evidence type="ECO:0000256" key="3">
    <source>
        <dbReference type="ARBA" id="ARBA00023012"/>
    </source>
</evidence>
<protein>
    <submittedName>
        <fullName evidence="6">Histidine kinase</fullName>
    </submittedName>
</protein>
<dbReference type="EMBL" id="BNAV01000017">
    <property type="protein sequence ID" value="GHF84197.1"/>
    <property type="molecule type" value="Genomic_DNA"/>
</dbReference>
<feature type="transmembrane region" description="Helical" evidence="4">
    <location>
        <begin position="113"/>
        <end position="133"/>
    </location>
</feature>
<feature type="transmembrane region" description="Helical" evidence="4">
    <location>
        <begin position="42"/>
        <end position="61"/>
    </location>
</feature>
<name>A0A8H9IZU0_9PSEU</name>
<feature type="domain" description="Histidine kinase" evidence="5">
    <location>
        <begin position="305"/>
        <end position="391"/>
    </location>
</feature>
<dbReference type="InterPro" id="IPR036890">
    <property type="entry name" value="HATPase_C_sf"/>
</dbReference>
<feature type="transmembrane region" description="Helical" evidence="4">
    <location>
        <begin position="18"/>
        <end position="35"/>
    </location>
</feature>
<dbReference type="GO" id="GO:0000155">
    <property type="term" value="F:phosphorelay sensor kinase activity"/>
    <property type="evidence" value="ECO:0007669"/>
    <property type="project" value="InterPro"/>
</dbReference>
<dbReference type="PROSITE" id="PS50109">
    <property type="entry name" value="HIS_KIN"/>
    <property type="match status" value="1"/>
</dbReference>
<dbReference type="PANTHER" id="PTHR24421">
    <property type="entry name" value="NITRATE/NITRITE SENSOR PROTEIN NARX-RELATED"/>
    <property type="match status" value="1"/>
</dbReference>
<comment type="caution">
    <text evidence="6">The sequence shown here is derived from an EMBL/GenBank/DDBJ whole genome shotgun (WGS) entry which is preliminary data.</text>
</comment>
<dbReference type="InterPro" id="IPR005467">
    <property type="entry name" value="His_kinase_dom"/>
</dbReference>
<feature type="transmembrane region" description="Helical" evidence="4">
    <location>
        <begin position="139"/>
        <end position="164"/>
    </location>
</feature>
<dbReference type="InterPro" id="IPR003594">
    <property type="entry name" value="HATPase_dom"/>
</dbReference>
<dbReference type="CDD" id="cd16917">
    <property type="entry name" value="HATPase_UhpB-NarQ-NarX-like"/>
    <property type="match status" value="1"/>
</dbReference>
<dbReference type="OrthoDB" id="144293at2"/>
<evidence type="ECO:0000259" key="5">
    <source>
        <dbReference type="PROSITE" id="PS50109"/>
    </source>
</evidence>
<dbReference type="GO" id="GO:0046983">
    <property type="term" value="F:protein dimerization activity"/>
    <property type="evidence" value="ECO:0007669"/>
    <property type="project" value="InterPro"/>
</dbReference>
<keyword evidence="1" id="KW-0808">Transferase</keyword>
<dbReference type="SMART" id="SM00387">
    <property type="entry name" value="HATPase_c"/>
    <property type="match status" value="1"/>
</dbReference>
<dbReference type="InterPro" id="IPR050482">
    <property type="entry name" value="Sensor_HK_TwoCompSys"/>
</dbReference>
<dbReference type="SUPFAM" id="SSF55874">
    <property type="entry name" value="ATPase domain of HSP90 chaperone/DNA topoisomerase II/histidine kinase"/>
    <property type="match status" value="1"/>
</dbReference>
<evidence type="ECO:0000256" key="2">
    <source>
        <dbReference type="ARBA" id="ARBA00022777"/>
    </source>
</evidence>
<keyword evidence="3" id="KW-0902">Two-component regulatory system</keyword>
<dbReference type="Pfam" id="PF02518">
    <property type="entry name" value="HATPase_c"/>
    <property type="match status" value="1"/>
</dbReference>
<proteinExistence type="predicted"/>
<dbReference type="InterPro" id="IPR011712">
    <property type="entry name" value="Sig_transdc_His_kin_sub3_dim/P"/>
</dbReference>
<evidence type="ECO:0000256" key="4">
    <source>
        <dbReference type="SAM" id="Phobius"/>
    </source>
</evidence>
<evidence type="ECO:0000313" key="6">
    <source>
        <dbReference type="EMBL" id="GHF84197.1"/>
    </source>
</evidence>
<feature type="transmembrane region" description="Helical" evidence="4">
    <location>
        <begin position="81"/>
        <end position="101"/>
    </location>
</feature>
<keyword evidence="7" id="KW-1185">Reference proteome</keyword>
<keyword evidence="4" id="KW-1133">Transmembrane helix</keyword>
<gene>
    <name evidence="6" type="ORF">GCM10017566_67770</name>
</gene>
<dbReference type="Pfam" id="PF07730">
    <property type="entry name" value="HisKA_3"/>
    <property type="match status" value="1"/>
</dbReference>